<name>A0A8S9MDL0_BRACR</name>
<feature type="region of interest" description="Disordered" evidence="1">
    <location>
        <begin position="1"/>
        <end position="22"/>
    </location>
</feature>
<evidence type="ECO:0000313" key="2">
    <source>
        <dbReference type="EMBL" id="KAF2618194.1"/>
    </source>
</evidence>
<protein>
    <submittedName>
        <fullName evidence="2">Uncharacterized protein</fullName>
    </submittedName>
</protein>
<dbReference type="Proteomes" id="UP000712281">
    <property type="component" value="Unassembled WGS sequence"/>
</dbReference>
<dbReference type="EMBL" id="QGKW02000007">
    <property type="protein sequence ID" value="KAF2618194.1"/>
    <property type="molecule type" value="Genomic_DNA"/>
</dbReference>
<proteinExistence type="predicted"/>
<reference evidence="2" key="1">
    <citation type="submission" date="2019-12" db="EMBL/GenBank/DDBJ databases">
        <title>Genome sequencing and annotation of Brassica cretica.</title>
        <authorList>
            <person name="Studholme D.J."/>
            <person name="Sarris P.F."/>
        </authorList>
    </citation>
    <scope>NUCLEOTIDE SEQUENCE</scope>
    <source>
        <strain evidence="2">PFS-001/15</strain>
        <tissue evidence="2">Leaf</tissue>
    </source>
</reference>
<evidence type="ECO:0000313" key="3">
    <source>
        <dbReference type="Proteomes" id="UP000712281"/>
    </source>
</evidence>
<sequence>MTEDSLPVMNEPQKSKGRGQSQSVWRLQASFTDSVEYPPALVLTQKVNILILSM</sequence>
<accession>A0A8S9MDL0</accession>
<organism evidence="2 3">
    <name type="scientific">Brassica cretica</name>
    <name type="common">Mustard</name>
    <dbReference type="NCBI Taxonomy" id="69181"/>
    <lineage>
        <taxon>Eukaryota</taxon>
        <taxon>Viridiplantae</taxon>
        <taxon>Streptophyta</taxon>
        <taxon>Embryophyta</taxon>
        <taxon>Tracheophyta</taxon>
        <taxon>Spermatophyta</taxon>
        <taxon>Magnoliopsida</taxon>
        <taxon>eudicotyledons</taxon>
        <taxon>Gunneridae</taxon>
        <taxon>Pentapetalae</taxon>
        <taxon>rosids</taxon>
        <taxon>malvids</taxon>
        <taxon>Brassicales</taxon>
        <taxon>Brassicaceae</taxon>
        <taxon>Brassiceae</taxon>
        <taxon>Brassica</taxon>
    </lineage>
</organism>
<comment type="caution">
    <text evidence="2">The sequence shown here is derived from an EMBL/GenBank/DDBJ whole genome shotgun (WGS) entry which is preliminary data.</text>
</comment>
<gene>
    <name evidence="2" type="ORF">F2Q68_00040621</name>
</gene>
<evidence type="ECO:0000256" key="1">
    <source>
        <dbReference type="SAM" id="MobiDB-lite"/>
    </source>
</evidence>
<dbReference type="AlphaFoldDB" id="A0A8S9MDL0"/>